<keyword evidence="2" id="KW-1185">Reference proteome</keyword>
<accession>A0AAV2GZF2</accession>
<organism evidence="1 2">
    <name type="scientific">Lymnaea stagnalis</name>
    <name type="common">Great pond snail</name>
    <name type="synonym">Helix stagnalis</name>
    <dbReference type="NCBI Taxonomy" id="6523"/>
    <lineage>
        <taxon>Eukaryota</taxon>
        <taxon>Metazoa</taxon>
        <taxon>Spiralia</taxon>
        <taxon>Lophotrochozoa</taxon>
        <taxon>Mollusca</taxon>
        <taxon>Gastropoda</taxon>
        <taxon>Heterobranchia</taxon>
        <taxon>Euthyneura</taxon>
        <taxon>Panpulmonata</taxon>
        <taxon>Hygrophila</taxon>
        <taxon>Lymnaeoidea</taxon>
        <taxon>Lymnaeidae</taxon>
        <taxon>Lymnaea</taxon>
    </lineage>
</organism>
<proteinExistence type="predicted"/>
<sequence>MPLSNNTFSAGAHDTVSRRIDEMSEDIEIKLVEKLKTRRFSVQIDKSTLRDSKAVLETYVRYHDKGYFAEEMFSVNH</sequence>
<name>A0AAV2GZF2_LYMST</name>
<protein>
    <submittedName>
        <fullName evidence="1">Uncharacterized protein</fullName>
    </submittedName>
</protein>
<gene>
    <name evidence="1" type="ORF">GSLYS_00000895001</name>
</gene>
<dbReference type="AlphaFoldDB" id="A0AAV2GZF2"/>
<reference evidence="1 2" key="1">
    <citation type="submission" date="2024-04" db="EMBL/GenBank/DDBJ databases">
        <authorList>
            <consortium name="Genoscope - CEA"/>
            <person name="William W."/>
        </authorList>
    </citation>
    <scope>NUCLEOTIDE SEQUENCE [LARGE SCALE GENOMIC DNA]</scope>
</reference>
<comment type="caution">
    <text evidence="1">The sequence shown here is derived from an EMBL/GenBank/DDBJ whole genome shotgun (WGS) entry which is preliminary data.</text>
</comment>
<dbReference type="Proteomes" id="UP001497497">
    <property type="component" value="Unassembled WGS sequence"/>
</dbReference>
<evidence type="ECO:0000313" key="2">
    <source>
        <dbReference type="Proteomes" id="UP001497497"/>
    </source>
</evidence>
<dbReference type="EMBL" id="CAXITT010000008">
    <property type="protein sequence ID" value="CAL1526718.1"/>
    <property type="molecule type" value="Genomic_DNA"/>
</dbReference>
<evidence type="ECO:0000313" key="1">
    <source>
        <dbReference type="EMBL" id="CAL1526718.1"/>
    </source>
</evidence>